<dbReference type="OrthoDB" id="3695462at2759"/>
<proteinExistence type="predicted"/>
<dbReference type="Pfam" id="PF01822">
    <property type="entry name" value="WSC"/>
    <property type="match status" value="1"/>
</dbReference>
<evidence type="ECO:0000256" key="3">
    <source>
        <dbReference type="ARBA" id="ARBA00022729"/>
    </source>
</evidence>
<evidence type="ECO:0000256" key="2">
    <source>
        <dbReference type="ARBA" id="ARBA00022692"/>
    </source>
</evidence>
<dbReference type="AlphaFoldDB" id="M2UK64"/>
<protein>
    <recommendedName>
        <fullName evidence="8">WSC domain-containing protein</fullName>
    </recommendedName>
</protein>
<evidence type="ECO:0000256" key="7">
    <source>
        <dbReference type="SAM" id="SignalP"/>
    </source>
</evidence>
<keyword evidence="5" id="KW-0472">Membrane</keyword>
<dbReference type="HOGENOM" id="CLU_077165_0_0_1"/>
<dbReference type="Proteomes" id="UP000016936">
    <property type="component" value="Unassembled WGS sequence"/>
</dbReference>
<sequence length="263" mass="28906">MRASWIYLTSALCTGAVAYDPQYTMSTSDFSGISGNSYQCENGVKPSVTCTDPSLNNDTCSCTCTNGIIFNQPVPSPGQSSGGNDASLDICQAERNQYMEREREAMVKLHEMEQAHLKCQEGQAAELVAAQQAHAVREKELSDELTSARQAHATCDRELSELKAGWSFAPFKHQGCYFDSTNRLINDKVTNDASMTVRRCRDFCQGYLHFGLEAGQFCFCGNKFLRIGKLAPEIDCSWPCAGNKNVNCGGSSRISLYSYQSAI</sequence>
<reference evidence="10" key="2">
    <citation type="journal article" date="2013" name="PLoS Genet.">
        <title>Comparative genome structure, secondary metabolite, and effector coding capacity across Cochliobolus pathogens.</title>
        <authorList>
            <person name="Condon B.J."/>
            <person name="Leng Y."/>
            <person name="Wu D."/>
            <person name="Bushley K.E."/>
            <person name="Ohm R.A."/>
            <person name="Otillar R."/>
            <person name="Martin J."/>
            <person name="Schackwitz W."/>
            <person name="Grimwood J."/>
            <person name="MohdZainudin N."/>
            <person name="Xue C."/>
            <person name="Wang R."/>
            <person name="Manning V.A."/>
            <person name="Dhillon B."/>
            <person name="Tu Z.J."/>
            <person name="Steffenson B.J."/>
            <person name="Salamov A."/>
            <person name="Sun H."/>
            <person name="Lowry S."/>
            <person name="LaButti K."/>
            <person name="Han J."/>
            <person name="Copeland A."/>
            <person name="Lindquist E."/>
            <person name="Barry K."/>
            <person name="Schmutz J."/>
            <person name="Baker S.E."/>
            <person name="Ciuffetti L.M."/>
            <person name="Grigoriev I.V."/>
            <person name="Zhong S."/>
            <person name="Turgeon B.G."/>
        </authorList>
    </citation>
    <scope>NUCLEOTIDE SEQUENCE [LARGE SCALE GENOMIC DNA]</scope>
    <source>
        <strain evidence="10">C5 / ATCC 48332 / race O</strain>
    </source>
</reference>
<dbReference type="STRING" id="701091.M2UK64"/>
<reference evidence="9 10" key="1">
    <citation type="journal article" date="2012" name="PLoS Pathog.">
        <title>Diverse lifestyles and strategies of plant pathogenesis encoded in the genomes of eighteen Dothideomycetes fungi.</title>
        <authorList>
            <person name="Ohm R.A."/>
            <person name="Feau N."/>
            <person name="Henrissat B."/>
            <person name="Schoch C.L."/>
            <person name="Horwitz B.A."/>
            <person name="Barry K.W."/>
            <person name="Condon B.J."/>
            <person name="Copeland A.C."/>
            <person name="Dhillon B."/>
            <person name="Glaser F."/>
            <person name="Hesse C.N."/>
            <person name="Kosti I."/>
            <person name="LaButti K."/>
            <person name="Lindquist E.A."/>
            <person name="Lucas S."/>
            <person name="Salamov A.A."/>
            <person name="Bradshaw R.E."/>
            <person name="Ciuffetti L."/>
            <person name="Hamelin R.C."/>
            <person name="Kema G.H.J."/>
            <person name="Lawrence C."/>
            <person name="Scott J.A."/>
            <person name="Spatafora J.W."/>
            <person name="Turgeon B.G."/>
            <person name="de Wit P.J.G.M."/>
            <person name="Zhong S."/>
            <person name="Goodwin S.B."/>
            <person name="Grigoriev I.V."/>
        </authorList>
    </citation>
    <scope>NUCLEOTIDE SEQUENCE [LARGE SCALE GENOMIC DNA]</scope>
    <source>
        <strain evidence="10">C5 / ATCC 48332 / race O</strain>
    </source>
</reference>
<dbReference type="PROSITE" id="PS51212">
    <property type="entry name" value="WSC"/>
    <property type="match status" value="1"/>
</dbReference>
<evidence type="ECO:0000313" key="9">
    <source>
        <dbReference type="EMBL" id="EMD94051.1"/>
    </source>
</evidence>
<dbReference type="PANTHER" id="PTHR24269">
    <property type="entry name" value="KREMEN PROTEIN"/>
    <property type="match status" value="1"/>
</dbReference>
<dbReference type="EMBL" id="KB445572">
    <property type="protein sequence ID" value="EMD94051.1"/>
    <property type="molecule type" value="Genomic_DNA"/>
</dbReference>
<dbReference type="OMA" id="CASICKN"/>
<dbReference type="PANTHER" id="PTHR24269:SF16">
    <property type="entry name" value="PROTEIN SLG1"/>
    <property type="match status" value="1"/>
</dbReference>
<evidence type="ECO:0000259" key="8">
    <source>
        <dbReference type="PROSITE" id="PS51212"/>
    </source>
</evidence>
<gene>
    <name evidence="9" type="ORF">COCHEDRAFT_1130227</name>
</gene>
<evidence type="ECO:0000256" key="6">
    <source>
        <dbReference type="ARBA" id="ARBA00023180"/>
    </source>
</evidence>
<comment type="subcellular location">
    <subcellularLocation>
        <location evidence="1">Membrane</location>
        <topology evidence="1">Single-pass membrane protein</topology>
    </subcellularLocation>
</comment>
<dbReference type="InterPro" id="IPR051836">
    <property type="entry name" value="Kremen_rcpt"/>
</dbReference>
<name>M2UK64_COCH5</name>
<dbReference type="GO" id="GO:0005886">
    <property type="term" value="C:plasma membrane"/>
    <property type="evidence" value="ECO:0007669"/>
    <property type="project" value="TreeGrafter"/>
</dbReference>
<keyword evidence="10" id="KW-1185">Reference proteome</keyword>
<evidence type="ECO:0000256" key="4">
    <source>
        <dbReference type="ARBA" id="ARBA00022989"/>
    </source>
</evidence>
<evidence type="ECO:0000313" key="10">
    <source>
        <dbReference type="Proteomes" id="UP000016936"/>
    </source>
</evidence>
<dbReference type="SMART" id="SM00321">
    <property type="entry name" value="WSC"/>
    <property type="match status" value="1"/>
</dbReference>
<feature type="signal peptide" evidence="7">
    <location>
        <begin position="1"/>
        <end position="18"/>
    </location>
</feature>
<feature type="domain" description="WSC" evidence="8">
    <location>
        <begin position="170"/>
        <end position="260"/>
    </location>
</feature>
<evidence type="ECO:0000256" key="1">
    <source>
        <dbReference type="ARBA" id="ARBA00004167"/>
    </source>
</evidence>
<feature type="chain" id="PRO_5004027396" description="WSC domain-containing protein" evidence="7">
    <location>
        <begin position="19"/>
        <end position="263"/>
    </location>
</feature>
<keyword evidence="3 7" id="KW-0732">Signal</keyword>
<keyword evidence="6" id="KW-0325">Glycoprotein</keyword>
<evidence type="ECO:0000256" key="5">
    <source>
        <dbReference type="ARBA" id="ARBA00023136"/>
    </source>
</evidence>
<keyword evidence="4" id="KW-1133">Transmembrane helix</keyword>
<dbReference type="InterPro" id="IPR002889">
    <property type="entry name" value="WSC_carb-bd"/>
</dbReference>
<organism evidence="9 10">
    <name type="scientific">Cochliobolus heterostrophus (strain C5 / ATCC 48332 / race O)</name>
    <name type="common">Southern corn leaf blight fungus</name>
    <name type="synonym">Bipolaris maydis</name>
    <dbReference type="NCBI Taxonomy" id="701091"/>
    <lineage>
        <taxon>Eukaryota</taxon>
        <taxon>Fungi</taxon>
        <taxon>Dikarya</taxon>
        <taxon>Ascomycota</taxon>
        <taxon>Pezizomycotina</taxon>
        <taxon>Dothideomycetes</taxon>
        <taxon>Pleosporomycetidae</taxon>
        <taxon>Pleosporales</taxon>
        <taxon>Pleosporineae</taxon>
        <taxon>Pleosporaceae</taxon>
        <taxon>Bipolaris</taxon>
    </lineage>
</organism>
<keyword evidence="2" id="KW-0812">Transmembrane</keyword>
<accession>M2UK64</accession>